<evidence type="ECO:0000256" key="1">
    <source>
        <dbReference type="SAM" id="SignalP"/>
    </source>
</evidence>
<dbReference type="InterPro" id="IPR009079">
    <property type="entry name" value="4_helix_cytokine-like_core"/>
</dbReference>
<protein>
    <recommendedName>
        <fullName evidence="4">Interleukin-23 p19</fullName>
    </recommendedName>
</protein>
<keyword evidence="1" id="KW-0732">Signal</keyword>
<proteinExistence type="predicted"/>
<evidence type="ECO:0000313" key="2">
    <source>
        <dbReference type="EMBL" id="KAK9954055.1"/>
    </source>
</evidence>
<evidence type="ECO:0000313" key="3">
    <source>
        <dbReference type="Proteomes" id="UP001479290"/>
    </source>
</evidence>
<keyword evidence="3" id="KW-1185">Reference proteome</keyword>
<sequence>MSSSLLLALCVWFLALFGAFGAPTRAAGDVNYTQCKVLSVKLNAMARDLYHKVESKKMAVIIDEPPVSIRPIDTCDPWSLQSNKETCQSRIILALKNYTRIFHKDGVFISDACSNWREQANEIAEVTGDLLRVLKEPVEDAPLDSVNWHDSALCRDSVERLYSFSIISARVFSFLASRVAPTAEMKQC</sequence>
<name>A0AAW1Z1H3_CULAL</name>
<feature type="chain" id="PRO_5043844932" description="Interleukin-23 p19" evidence="1">
    <location>
        <begin position="22"/>
        <end position="188"/>
    </location>
</feature>
<reference evidence="2 3" key="1">
    <citation type="submission" date="2024-05" db="EMBL/GenBank/DDBJ databases">
        <title>A high-quality chromosomal-level genome assembly of Topmouth culter (Culter alburnus).</title>
        <authorList>
            <person name="Zhao H."/>
        </authorList>
    </citation>
    <scope>NUCLEOTIDE SEQUENCE [LARGE SCALE GENOMIC DNA]</scope>
    <source>
        <strain evidence="2">CATC2023</strain>
        <tissue evidence="2">Muscle</tissue>
    </source>
</reference>
<comment type="caution">
    <text evidence="2">The sequence shown here is derived from an EMBL/GenBank/DDBJ whole genome shotgun (WGS) entry which is preliminary data.</text>
</comment>
<organism evidence="2 3">
    <name type="scientific">Culter alburnus</name>
    <name type="common">Topmouth culter</name>
    <dbReference type="NCBI Taxonomy" id="194366"/>
    <lineage>
        <taxon>Eukaryota</taxon>
        <taxon>Metazoa</taxon>
        <taxon>Chordata</taxon>
        <taxon>Craniata</taxon>
        <taxon>Vertebrata</taxon>
        <taxon>Euteleostomi</taxon>
        <taxon>Actinopterygii</taxon>
        <taxon>Neopterygii</taxon>
        <taxon>Teleostei</taxon>
        <taxon>Ostariophysi</taxon>
        <taxon>Cypriniformes</taxon>
        <taxon>Xenocyprididae</taxon>
        <taxon>Xenocypridinae</taxon>
        <taxon>Culter</taxon>
    </lineage>
</organism>
<gene>
    <name evidence="2" type="ORF">ABG768_016163</name>
</gene>
<dbReference type="AlphaFoldDB" id="A0AAW1Z1H3"/>
<evidence type="ECO:0008006" key="4">
    <source>
        <dbReference type="Google" id="ProtNLM"/>
    </source>
</evidence>
<dbReference type="Proteomes" id="UP001479290">
    <property type="component" value="Unassembled WGS sequence"/>
</dbReference>
<dbReference type="Gene3D" id="1.20.1250.10">
    <property type="match status" value="1"/>
</dbReference>
<dbReference type="EMBL" id="JAWDJR010000022">
    <property type="protein sequence ID" value="KAK9954055.1"/>
    <property type="molecule type" value="Genomic_DNA"/>
</dbReference>
<feature type="signal peptide" evidence="1">
    <location>
        <begin position="1"/>
        <end position="21"/>
    </location>
</feature>
<accession>A0AAW1Z1H3</accession>